<name>A0A914WA17_9BILA</name>
<dbReference type="InterPro" id="IPR040463">
    <property type="entry name" value="BAP29/BAP31_N"/>
</dbReference>
<keyword evidence="3" id="KW-0813">Transport</keyword>
<comment type="subcellular location">
    <subcellularLocation>
        <location evidence="1">Endoplasmic reticulum membrane</location>
        <topology evidence="1">Multi-pass membrane protein</topology>
    </subcellularLocation>
</comment>
<evidence type="ECO:0000256" key="16">
    <source>
        <dbReference type="SAM" id="MobiDB-lite"/>
    </source>
</evidence>
<keyword evidence="19" id="KW-1185">Reference proteome</keyword>
<keyword evidence="4" id="KW-0808">Transferase</keyword>
<evidence type="ECO:0000256" key="17">
    <source>
        <dbReference type="SAM" id="Phobius"/>
    </source>
</evidence>
<keyword evidence="6" id="KW-0053">Apoptosis</keyword>
<dbReference type="InterPro" id="IPR023313">
    <property type="entry name" value="UBQ-conjugating_AS"/>
</dbReference>
<evidence type="ECO:0000256" key="9">
    <source>
        <dbReference type="ARBA" id="ARBA00022892"/>
    </source>
</evidence>
<evidence type="ECO:0000313" key="19">
    <source>
        <dbReference type="Proteomes" id="UP000887566"/>
    </source>
</evidence>
<reference evidence="20" key="1">
    <citation type="submission" date="2022-11" db="UniProtKB">
        <authorList>
            <consortium name="WormBaseParasite"/>
        </authorList>
    </citation>
    <scope>IDENTIFICATION</scope>
</reference>
<evidence type="ECO:0000256" key="11">
    <source>
        <dbReference type="ARBA" id="ARBA00022989"/>
    </source>
</evidence>
<evidence type="ECO:0000256" key="1">
    <source>
        <dbReference type="ARBA" id="ARBA00004477"/>
    </source>
</evidence>
<dbReference type="GO" id="GO:0006915">
    <property type="term" value="P:apoptotic process"/>
    <property type="evidence" value="ECO:0007669"/>
    <property type="project" value="UniProtKB-KW"/>
</dbReference>
<feature type="compositionally biased region" description="Acidic residues" evidence="16">
    <location>
        <begin position="483"/>
        <end position="496"/>
    </location>
</feature>
<evidence type="ECO:0000256" key="3">
    <source>
        <dbReference type="ARBA" id="ARBA00022448"/>
    </source>
</evidence>
<evidence type="ECO:0000259" key="18">
    <source>
        <dbReference type="PROSITE" id="PS50127"/>
    </source>
</evidence>
<feature type="active site" description="Glycyl thioester intermediate" evidence="14">
    <location>
        <position position="24"/>
    </location>
</feature>
<evidence type="ECO:0000256" key="12">
    <source>
        <dbReference type="ARBA" id="ARBA00023054"/>
    </source>
</evidence>
<feature type="domain" description="UBC core" evidence="18">
    <location>
        <begin position="1"/>
        <end position="86"/>
    </location>
</feature>
<evidence type="ECO:0000313" key="20">
    <source>
        <dbReference type="WBParaSite" id="PSAMB.scaffold3573size17743.g21904.t4"/>
    </source>
</evidence>
<sequence>MAAPKVRFMTKIYHPNIDKLGRICLDILKDKWSPALQIRTVLLSIQALLSAPNPDDPLATDVAEMWKTNEAHAIRTVLQFEQVLSEPKMTLQWTVVAVFLYVEIAAMLLLLLPWIRPYMWNKLFKSRMVRAFEQYAHVYSWAGVGVLLLLFFDAIREVRKYSGADSIMESSLHTANADAIIHMRLFRAQRNLYISGFALFLWLIMRRMVTLISREAQLQASAEAAMKQAQGASDAAKKMLDTDDSKGSSKQVTALKDTIETLEEELKSARKDRDAMKTQAENLQAEYDRLAEQLTKLEAEYDRLAEQLTKLEGRSDKKYFVHELDQQHGAEAPPTAHIGAETEGGRLFTSLVVDGDRVALQEMFDLWRSEKHKRRLKERLETSAEDRSQAVALDLFSHTPADPSSSSSTSGRPHAIMPLDQPCTSTASSSRKSSGVDADSDDSLLPPWEDYPKPKRTRLAPSAKDFAPRGEASNRAPRSSEYDGGELLDADADTETDCLLSSSRKNSERIVQAPERLCGSREERATDVARMAKEAHAAGRQKKKPIDEMISAGERVDEVNRRYGAV</sequence>
<dbReference type="GO" id="GO:0070973">
    <property type="term" value="P:protein localization to endoplasmic reticulum exit site"/>
    <property type="evidence" value="ECO:0007669"/>
    <property type="project" value="TreeGrafter"/>
</dbReference>
<dbReference type="Proteomes" id="UP000887566">
    <property type="component" value="Unplaced"/>
</dbReference>
<evidence type="ECO:0000256" key="15">
    <source>
        <dbReference type="SAM" id="Coils"/>
    </source>
</evidence>
<dbReference type="FunFam" id="1.20.5.110:FF:000011">
    <property type="entry name" value="B-cell receptor-associated protein 29"/>
    <property type="match status" value="1"/>
</dbReference>
<protein>
    <submittedName>
        <fullName evidence="20">UBC core domain-containing protein</fullName>
    </submittedName>
</protein>
<dbReference type="Pfam" id="PF05529">
    <property type="entry name" value="Bap31"/>
    <property type="match status" value="1"/>
</dbReference>
<dbReference type="InterPro" id="IPR008417">
    <property type="entry name" value="BAP29/BAP31"/>
</dbReference>
<dbReference type="PROSITE" id="PS50127">
    <property type="entry name" value="UBC_2"/>
    <property type="match status" value="1"/>
</dbReference>
<dbReference type="WBParaSite" id="PSAMB.scaffold3573size17743.g21904.t4">
    <property type="protein sequence ID" value="PSAMB.scaffold3573size17743.g21904.t4"/>
    <property type="gene ID" value="PSAMB.scaffold3573size17743.g21904"/>
</dbReference>
<keyword evidence="12 15" id="KW-0175">Coiled coil</keyword>
<dbReference type="GO" id="GO:0016740">
    <property type="term" value="F:transferase activity"/>
    <property type="evidence" value="ECO:0007669"/>
    <property type="project" value="UniProtKB-KW"/>
</dbReference>
<keyword evidence="11 17" id="KW-1133">Transmembrane helix</keyword>
<evidence type="ECO:0000256" key="2">
    <source>
        <dbReference type="ARBA" id="ARBA00007956"/>
    </source>
</evidence>
<comment type="similarity">
    <text evidence="2">Belongs to the BCAP29/BCAP31 family.</text>
</comment>
<dbReference type="GO" id="GO:0006888">
    <property type="term" value="P:endoplasmic reticulum to Golgi vesicle-mediated transport"/>
    <property type="evidence" value="ECO:0007669"/>
    <property type="project" value="TreeGrafter"/>
</dbReference>
<dbReference type="AlphaFoldDB" id="A0A914WA17"/>
<keyword evidence="10" id="KW-0653">Protein transport</keyword>
<feature type="coiled-coil region" evidence="15">
    <location>
        <begin position="245"/>
        <end position="314"/>
    </location>
</feature>
<dbReference type="InterPro" id="IPR000608">
    <property type="entry name" value="UBC"/>
</dbReference>
<keyword evidence="13 17" id="KW-0472">Membrane</keyword>
<dbReference type="PROSITE" id="PS00183">
    <property type="entry name" value="UBC_1"/>
    <property type="match status" value="1"/>
</dbReference>
<dbReference type="InterPro" id="IPR041672">
    <property type="entry name" value="Bap31/Bap29_C"/>
</dbReference>
<evidence type="ECO:0000256" key="7">
    <source>
        <dbReference type="ARBA" id="ARBA00022786"/>
    </source>
</evidence>
<organism evidence="19 20">
    <name type="scientific">Plectus sambesii</name>
    <dbReference type="NCBI Taxonomy" id="2011161"/>
    <lineage>
        <taxon>Eukaryota</taxon>
        <taxon>Metazoa</taxon>
        <taxon>Ecdysozoa</taxon>
        <taxon>Nematoda</taxon>
        <taxon>Chromadorea</taxon>
        <taxon>Plectida</taxon>
        <taxon>Plectina</taxon>
        <taxon>Plectoidea</taxon>
        <taxon>Plectidae</taxon>
        <taxon>Plectus</taxon>
    </lineage>
</organism>
<feature type="transmembrane region" description="Helical" evidence="17">
    <location>
        <begin position="192"/>
        <end position="209"/>
    </location>
</feature>
<feature type="transmembrane region" description="Helical" evidence="17">
    <location>
        <begin position="135"/>
        <end position="152"/>
    </location>
</feature>
<feature type="transmembrane region" description="Helical" evidence="17">
    <location>
        <begin position="93"/>
        <end position="115"/>
    </location>
</feature>
<dbReference type="Pfam" id="PF00179">
    <property type="entry name" value="UQ_con"/>
    <property type="match status" value="1"/>
</dbReference>
<feature type="region of interest" description="Disordered" evidence="16">
    <location>
        <begin position="396"/>
        <end position="506"/>
    </location>
</feature>
<dbReference type="GO" id="GO:0005789">
    <property type="term" value="C:endoplasmic reticulum membrane"/>
    <property type="evidence" value="ECO:0007669"/>
    <property type="project" value="UniProtKB-SubCell"/>
</dbReference>
<keyword evidence="5 17" id="KW-0812">Transmembrane</keyword>
<keyword evidence="7" id="KW-0833">Ubl conjugation pathway</keyword>
<evidence type="ECO:0000256" key="8">
    <source>
        <dbReference type="ARBA" id="ARBA00022824"/>
    </source>
</evidence>
<keyword evidence="9" id="KW-0931">ER-Golgi transport</keyword>
<evidence type="ECO:0000256" key="4">
    <source>
        <dbReference type="ARBA" id="ARBA00022679"/>
    </source>
</evidence>
<dbReference type="Gene3D" id="1.20.5.110">
    <property type="match status" value="1"/>
</dbReference>
<accession>A0A914WA17</accession>
<evidence type="ECO:0000256" key="10">
    <source>
        <dbReference type="ARBA" id="ARBA00022927"/>
    </source>
</evidence>
<dbReference type="InterPro" id="IPR016135">
    <property type="entry name" value="UBQ-conjugating_enzyme/RWD"/>
</dbReference>
<proteinExistence type="inferred from homology"/>
<dbReference type="PANTHER" id="PTHR12701:SF20">
    <property type="entry name" value="ENDOPLASMIC RETICULUM TRANSMEMBRANE PROTEIN"/>
    <property type="match status" value="1"/>
</dbReference>
<dbReference type="GO" id="GO:0006886">
    <property type="term" value="P:intracellular protein transport"/>
    <property type="evidence" value="ECO:0007669"/>
    <property type="project" value="InterPro"/>
</dbReference>
<dbReference type="Gene3D" id="3.10.110.10">
    <property type="entry name" value="Ubiquitin Conjugating Enzyme"/>
    <property type="match status" value="1"/>
</dbReference>
<evidence type="ECO:0000256" key="6">
    <source>
        <dbReference type="ARBA" id="ARBA00022703"/>
    </source>
</evidence>
<keyword evidence="8" id="KW-0256">Endoplasmic reticulum</keyword>
<dbReference type="PANTHER" id="PTHR12701">
    <property type="entry name" value="BCR-ASSOCIATED PROTEIN, BAP"/>
    <property type="match status" value="1"/>
</dbReference>
<dbReference type="SUPFAM" id="SSF54495">
    <property type="entry name" value="UBC-like"/>
    <property type="match status" value="1"/>
</dbReference>
<evidence type="ECO:0000256" key="14">
    <source>
        <dbReference type="PROSITE-ProRule" id="PRU10133"/>
    </source>
</evidence>
<dbReference type="Pfam" id="PF18035">
    <property type="entry name" value="Bap31_Bap29_C"/>
    <property type="match status" value="1"/>
</dbReference>
<dbReference type="SMART" id="SM00212">
    <property type="entry name" value="UBCc"/>
    <property type="match status" value="1"/>
</dbReference>
<evidence type="ECO:0000256" key="13">
    <source>
        <dbReference type="ARBA" id="ARBA00023136"/>
    </source>
</evidence>
<evidence type="ECO:0000256" key="5">
    <source>
        <dbReference type="ARBA" id="ARBA00022692"/>
    </source>
</evidence>